<feature type="region of interest" description="Disordered" evidence="2">
    <location>
        <begin position="2434"/>
        <end position="2456"/>
    </location>
</feature>
<feature type="region of interest" description="Disordered" evidence="2">
    <location>
        <begin position="1"/>
        <end position="29"/>
    </location>
</feature>
<evidence type="ECO:0008006" key="5">
    <source>
        <dbReference type="Google" id="ProtNLM"/>
    </source>
</evidence>
<feature type="region of interest" description="Disordered" evidence="2">
    <location>
        <begin position="571"/>
        <end position="594"/>
    </location>
</feature>
<dbReference type="EMBL" id="HG697738">
    <property type="protein sequence ID" value="CDI87542.1"/>
    <property type="molecule type" value="Genomic_DNA"/>
</dbReference>
<feature type="compositionally biased region" description="Basic residues" evidence="2">
    <location>
        <begin position="3450"/>
        <end position="3462"/>
    </location>
</feature>
<feature type="compositionally biased region" description="Polar residues" evidence="2">
    <location>
        <begin position="964"/>
        <end position="974"/>
    </location>
</feature>
<feature type="compositionally biased region" description="Polar residues" evidence="2">
    <location>
        <begin position="902"/>
        <end position="912"/>
    </location>
</feature>
<feature type="compositionally biased region" description="Basic and acidic residues" evidence="2">
    <location>
        <begin position="3440"/>
        <end position="3449"/>
    </location>
</feature>
<feature type="region of interest" description="Disordered" evidence="2">
    <location>
        <begin position="3139"/>
        <end position="3167"/>
    </location>
</feature>
<feature type="compositionally biased region" description="Polar residues" evidence="2">
    <location>
        <begin position="1625"/>
        <end position="1638"/>
    </location>
</feature>
<feature type="region of interest" description="Disordered" evidence="2">
    <location>
        <begin position="902"/>
        <end position="988"/>
    </location>
</feature>
<feature type="coiled-coil region" evidence="1">
    <location>
        <begin position="3685"/>
        <end position="3712"/>
    </location>
</feature>
<feature type="region of interest" description="Disordered" evidence="2">
    <location>
        <begin position="1446"/>
        <end position="1528"/>
    </location>
</feature>
<gene>
    <name evidence="3" type="ORF">EPH_0076300</name>
</gene>
<accession>U6H6P7</accession>
<organism evidence="3 4">
    <name type="scientific">Eimeria praecox</name>
    <dbReference type="NCBI Taxonomy" id="51316"/>
    <lineage>
        <taxon>Eukaryota</taxon>
        <taxon>Sar</taxon>
        <taxon>Alveolata</taxon>
        <taxon>Apicomplexa</taxon>
        <taxon>Conoidasida</taxon>
        <taxon>Coccidia</taxon>
        <taxon>Eucoccidiorida</taxon>
        <taxon>Eimeriorina</taxon>
        <taxon>Eimeriidae</taxon>
        <taxon>Eimeria</taxon>
    </lineage>
</organism>
<sequence>MGREEGTSDCPDEGAAAGAVPTESSARDGVTTVDAKALDLLQAAGGAGKGKGDYSKANTVAGLRSLPVVTGALSTPLEANADSIKTQAAKARGIQHSETMAESTHVCDRVHVQEQEQKHSVEAAVSAVIAAAAVATAEQEQEALPKMDEEGGRASSVLSALLSAVLRQLLPWVLPSALKGASATDVEVSISKKQLTLSGVSLQPQELTALTGAPLHLLHCSIGEVQLQMGRQGKAGALASAPCGTVAASTVDAKISEDKVLEGGAPSPSKTAAAADGRAKAVGMEEFPSLVLSVKDVIVVLTPASPKEWSRQQLLELALQRRRSLLYSLDSELQQQQPHRRGDFFPYVSNLISNWIDRNIHWATFDLTNVHLRVEFLVPPCNSSSSTPSGPFAFGVHLEELRMRTLPVEESKGSCSCAAHEVQQQPKDKETAAASPLQTTEATAEPLLSSSISGNCSCNSQGSVCSEFGIKGCSMYTQNELLLLSPHTRTVTENIERLCAVHAEQQQRERHQRSQQAEEDWLQPGYNAVQPNCHVPATVGSKQQHSSTTTSRCSRSLLAPVSMHGFLRKNAMIGHPKGNGDRRSSSVALQQGGSRSQSASAVVYVHEAMPSAGPAYVASVESDCLEVTISPDAIGGLRWLAANIEVHRKAVDAAEGILSLVRPFVPSCTVRGNPRIWWRFAIRAICRLQRSRHRKVTKNGINSATGTQFDASGDGMTVEEVLKVRLCIEKAATYRRLRLLQLQGKLTQQQHDQLLHLRDSIPLPQLLQSHAASGQDFLDQQAKTSGVETAKTWARWFPLWKRSPPQQGFATAAKTPETMKFDAAAGAEAGSRLSRPALPPLSLQGLLAQHRTERPVHQDSAQQILQNGEQELREQCEQEEAYPGGDTCFNASDDFFDACSQPSTARLNSSSLKLRVGPRESPAPSLMPASSKETQQRMQAHNDKASEEPLPASSEVAALRGTGEATSQEDSGTVSVPPAALAPEATHGNKSYTLENGEDFPEGDDVFYDCLDLQTPRSITPASHGGGSPGAASTISRSSPNALQDLVMAPVTSKHAAHTISVSVFLRSASVAYCVDGLKASQAVSQQEQRGSFRKHKQGRKQAVDNIILCCVGVVRLSYTVGTEMFEGRFSVDRLGISFNKRGPHPEQRLVFMDPKTKDAPLLCLHASQRPFSAPFAPLVDDRKGSSQDPEPATGVRDVRAGIGTDKPCTLLSLTVRRVVCILEPHVLQEATVLKKEFSSAATAGELVVIEASQQCSLLRLTGCTGPGCKRSADVHAGRIGTEMRAGSTALHRRLLRLSPSRQQQLRDGASLRYAVSVEAPTVIVPASEGRAILCHLGELRVCSGHLEQTRLFCTQEAEANASPGFIFADTIFQQKYSHILKAQHSPEPSPEVAGVVCAGAHGAAARTRPLRHVSLRTHHGLLLRDSGVLLHSDLEQLKRELTLPHSSGCREPMGSSGSCYRGGNAADRRRMRRVPQQKERITLPHSSGCPEPMGSSGSCYRGGNGADRRRMRRVPQQKEGACNASSGGVGTLGEGNKIHSALGTARLPTSWDIGDAAKPIIFPSEVVAVVEVAHVDMLPLEVVMMPLKVPSCLEKTQPTRPAHREFRATAVDLHPCRTSGGEGAQQTSGQQEVGSIPQQQQRQPQEQQQQNAHGVQDQRLCEVQISVNGKCNEVRASLSRHSCAAMLSAFKSLKTALRGKELTGLTSGFQSFGSAVRGPTTFAERASIPNEVCNGRKARGEDEICSSIPICIDASVEWEKLSIYLHHLEESTDGQEEMDKRNKSFCRGVEKPANAEDSVQMQATGVSAHFNSRDCRTTYRLESKQLLLEQPSLPAESINSKRESSSDCKSSSNPYEGRSQRDKSIGRVQEFEAEAEATLTTRKRTVFPHEADASSAQHEFEAELEATLTTRKRTVFPHEADACSAQHVREATAEPSVLGANDDPVLREVFVGFQAVDFLWSTRGSDIPLATASVSAASVRLYLCRYSTKINGSVKDLTLHFVVPSVGSAGASTPSSGCRWGHVRQFQSTQVPWDVPHQSCAYRAHMQNRFTKRELLQSTEIIGLLPGRSYVLSLSLESVHPLSPQFSGISSNLKVDVGACRVVYVHPKFWRLFDWIIDDFIGTLTSSQSSAVSPPQETKLGNGPASQEAPPKRIERSPSLEDLAVRTVLQSTAAGEMPAFPCTAEGNERKFMADGMGSRFAEKQLFLVPNEGLRRIFLLADAGRSILGLSPLFQERQQGPGGSTGGDSKLHRLLLPEELPFSVIHYEVQITSPCLFLPAACRPKSQLISWPPDGGLNGDHLIGGGCWGATIPATGGGAATCIKCRDYPATLESSTRASGREVVCFLDSFTVSNSWNLSRGHGIVESINVTFKGAKAFGKIDDFSQGFSKVRSKAAVEPAGLTCGDGFQAPYLKGTCRRCARRAPCSARSSRRESGLGLRKCPPAATPGDSEEAVTPSYPGRYLLGSVDLVIRMFRPVLLRSSSRWLRVEAGLLPLTLDVQTLGLVFDIVENNFTANDPDIAAGNSETPPRARSPARSSQGRPGVHARRGTGPSTSKSDGRFSISPPAPQGSFGTAACNVQESLSDLVQKLLGNQILQGLLEPQVDFIELLEEWGQETLLLELVIEGLHLSVCEEPLKDQALLLRKQCGVLRRCIRALECRRGLWQDDGKSSQFSPQEGGRQGLSSKRLRDACIPQQTPFLLIHASRLRAQLRSLRLQTEQAERVGLVLSNATIAPPWTSFVKVGKEHQLLDKGRTPSLASAPVVGTFIEMRVGSSTIFSPDLAPPFSVVFTDSASPLSLLQQELEPLAESVRQAKDDAVAAAIAIAKTNELLCDQGGLASSSGASVGEQVKHLNAQLSGNLQQPLFQEEHLLVAPFAAPWIEPLQLQNQTQGSSTDDHGLISGATVAAGFAGVAEGGRYPSLRSSSFTLPGGSVSASPFEIPSCSRDYEVVFRRSVQPQQEQRRAQHGVPEQLLAPEPSELTVIYKSASAVPVIPLSDQCALTASKKHEVVHDEKIQILRQMLEQRQHRRKQQRITVSSKGPRCVLTLALLSRIGAFLSRNEAANRDACRRTNASSDVALDVMAHRESWQGTKWINCVAPACSLSNHSCGERRPCIRSNSRGSYQRDLNQDQAAYLPQDEVTGDSSSKEGSSSDLAGSGGSSSVGRDASQEAILGSGIFSAETEITKFGSRELPLCRSSFDTAKRFAVGLSSRRSSETLLLPYAEGAPSDEHSNDCVCEISNKQLPSKTAGSRHRLFLCGARSCKETGAAAAPRRQESPPLQLNSMEVSVRLSGASLLLPVDQESCESASVLLRGSVSVSRRADDVRDPLSPQSTSKDAELAASAYGHIQGSETKGNRKPFWVCGMSSASSVEEQGAPEVIRQQQEAFGQGRTELFDTLPDRFFPGVRGVDVLLQQATATCLRNSTPLHQPNASAADASEDRTDVDLRKSRRLRWTSRTGKRPCGPAKASAPPNQEEAGGNFPVPSDLRSVVGEGEVDGQLRYMPSATASCQHIAAARAFPPNTPVKDPGSVCPNGRVCGAAARVGKNLAVTNSEARDAELHSNARIIGNGLRARISHVLIPPAARCHQHESLPSHSISASAQASIGGNSGSSCDGQHHENVGRSHESCCCCLGSEAGSSDAAAGEGVFGLVCDCCCHHPQEYTALQVSPCELELSYLDCLLIYRCAAEQIMQLEQQKQRQQTQRAVVQRLLHRSAILERQLSMKQLLLRKQFKENDDQTPDSRPPAVLSFSSAISPETQQGILRRSRCPSAAAASAAERKHQFTAAYPRQRHMSAHLPLLRVTLLNCHLDCFQAPLLQLLVQNCRLSQASSLLPPHATDAPRLCLKEQPQKPQVSSEQPQKPQVSSVSLLNASLRLWAFNPIAVAFEPVVESLPLSLIVREAPYSLMRFAYSSCCDNDYLALSVAQRAFRSRRLQQKISGPSSSHSCTRGSAVGTFLERASSSPAPTLCQQMSSSSNLNGSSTSSNGKDLANSAASVPFRFLEGAAVRQDCGVENQQQPGSSNRKLTTVLSLEKLKEELPLRGHASGEASMSNTPLKGGGGPVLHSEIKGGADVHTSVEWASTMDALSSSKRYVGIWVSSTEGGSIEANLSPLLLQSVLGSLCQWHCDFTHHMQQQRQQRPQNARGSPSLCEKRSQLSQACHQVLSPQHQQTLLQHQEQQPEAPNYVKGQSTVGQQEQHEGATEVPYGRKQNIFANTMFLRRRPSRSVDASPICRPPVPEDAYRERRHSLCGSLPEVNTDRSLGIQPLQLEQRPFGETAGLKRGKLFFPYHVVNQTGLHLGLQLLPAPPAVSAPDSESPSGSKGPRAAAALPSTLRLCRLHNRNAGALEQDGSSSDSNSSTSEAEAGRALAGVPIHWAFGPTLQNKPCESPRLTSAATSASVEGTLAFPSSPSFSREEKSVHFGAWGDSSSWDWLQPSEKRALPQMRVPIGTASTAHVALQLARQPIRATAAEQPQLENTLHKTPLLTDEQSIDERDAHLDASCRQWRLNMPVPLDRVGVYIQPLADVSVTLI</sequence>
<feature type="compositionally biased region" description="Low complexity" evidence="2">
    <location>
        <begin position="3975"/>
        <end position="3988"/>
    </location>
</feature>
<evidence type="ECO:0000313" key="4">
    <source>
        <dbReference type="Proteomes" id="UP000018201"/>
    </source>
</evidence>
<evidence type="ECO:0000256" key="1">
    <source>
        <dbReference type="SAM" id="Coils"/>
    </source>
</evidence>
<evidence type="ECO:0000256" key="2">
    <source>
        <dbReference type="SAM" id="MobiDB-lite"/>
    </source>
</evidence>
<feature type="region of interest" description="Disordered" evidence="2">
    <location>
        <begin position="4170"/>
        <end position="4210"/>
    </location>
</feature>
<feature type="region of interest" description="Disordered" evidence="2">
    <location>
        <begin position="3426"/>
        <end position="3489"/>
    </location>
</feature>
<feature type="region of interest" description="Disordered" evidence="2">
    <location>
        <begin position="2518"/>
        <end position="2566"/>
    </location>
</feature>
<evidence type="ECO:0000313" key="3">
    <source>
        <dbReference type="EMBL" id="CDI87542.1"/>
    </source>
</evidence>
<feature type="region of interest" description="Disordered" evidence="2">
    <location>
        <begin position="1615"/>
        <end position="1654"/>
    </location>
</feature>
<feature type="compositionally biased region" description="Low complexity" evidence="2">
    <location>
        <begin position="4170"/>
        <end position="4184"/>
    </location>
</feature>
<feature type="region of interest" description="Disordered" evidence="2">
    <location>
        <begin position="1831"/>
        <end position="1868"/>
    </location>
</feature>
<protein>
    <recommendedName>
        <fullName evidence="5">Vacuolar protein sorting-associated protein 13 DH-like domain-containing protein</fullName>
    </recommendedName>
</protein>
<reference evidence="3" key="2">
    <citation type="submission" date="2013-10" db="EMBL/GenBank/DDBJ databases">
        <authorList>
            <person name="Aslett M."/>
        </authorList>
    </citation>
    <scope>NUCLEOTIDE SEQUENCE [LARGE SCALE GENOMIC DNA]</scope>
    <source>
        <strain evidence="3">Houghton</strain>
    </source>
</reference>
<name>U6H6P7_9EIME</name>
<dbReference type="VEuPathDB" id="ToxoDB:EPH_0076300"/>
<feature type="region of interest" description="Disordered" evidence="2">
    <location>
        <begin position="4347"/>
        <end position="4369"/>
    </location>
</feature>
<feature type="region of interest" description="Disordered" evidence="2">
    <location>
        <begin position="3967"/>
        <end position="3993"/>
    </location>
</feature>
<feature type="compositionally biased region" description="Low complexity" evidence="2">
    <location>
        <begin position="3144"/>
        <end position="3157"/>
    </location>
</feature>
<feature type="region of interest" description="Disordered" evidence="2">
    <location>
        <begin position="421"/>
        <end position="444"/>
    </location>
</feature>
<dbReference type="OrthoDB" id="428159at2759"/>
<feature type="compositionally biased region" description="Low complexity" evidence="2">
    <location>
        <begin position="1639"/>
        <end position="1651"/>
    </location>
</feature>
<keyword evidence="4" id="KW-1185">Reference proteome</keyword>
<keyword evidence="1" id="KW-0175">Coiled coil</keyword>
<feature type="compositionally biased region" description="Low complexity" evidence="2">
    <location>
        <begin position="4355"/>
        <end position="4364"/>
    </location>
</feature>
<feature type="region of interest" description="Disordered" evidence="2">
    <location>
        <begin position="2667"/>
        <end position="2686"/>
    </location>
</feature>
<reference evidence="3" key="1">
    <citation type="submission" date="2013-10" db="EMBL/GenBank/DDBJ databases">
        <title>Genomic analysis of the causative agents of coccidiosis in chickens.</title>
        <authorList>
            <person name="Reid A.J."/>
            <person name="Blake D."/>
            <person name="Billington K."/>
            <person name="Browne H."/>
            <person name="Dunn M."/>
            <person name="Hung S."/>
            <person name="Kawahara F."/>
            <person name="Miranda-Saavedra D."/>
            <person name="Mourier T."/>
            <person name="Nagra H."/>
            <person name="Otto T.D."/>
            <person name="Rawlings N."/>
            <person name="Sanchez A."/>
            <person name="Sanders M."/>
            <person name="Subramaniam C."/>
            <person name="Tay Y."/>
            <person name="Dear P."/>
            <person name="Doerig C."/>
            <person name="Gruber A."/>
            <person name="Parkinson J."/>
            <person name="Shirley M."/>
            <person name="Wan K.L."/>
            <person name="Berriman M."/>
            <person name="Tomley F."/>
            <person name="Pain A."/>
        </authorList>
    </citation>
    <scope>NUCLEOTIDE SEQUENCE [LARGE SCALE GENOMIC DNA]</scope>
    <source>
        <strain evidence="3">Houghton</strain>
    </source>
</reference>
<dbReference type="Proteomes" id="UP000018201">
    <property type="component" value="Unassembled WGS sequence"/>
</dbReference>
<feature type="region of interest" description="Disordered" evidence="2">
    <location>
        <begin position="2132"/>
        <end position="2158"/>
    </location>
</feature>
<proteinExistence type="predicted"/>